<dbReference type="Proteomes" id="UP000218160">
    <property type="component" value="Chromosome 2"/>
</dbReference>
<name>A0A291BBR5_9GAMM</name>
<protein>
    <submittedName>
        <fullName evidence="1">Uncharacterized protein</fullName>
    </submittedName>
</protein>
<organism evidence="1 2">
    <name type="scientific">Candidatus Enterovibrio altilux</name>
    <dbReference type="NCBI Taxonomy" id="1927128"/>
    <lineage>
        <taxon>Bacteria</taxon>
        <taxon>Pseudomonadati</taxon>
        <taxon>Pseudomonadota</taxon>
        <taxon>Gammaproteobacteria</taxon>
        <taxon>Vibrionales</taxon>
        <taxon>Vibrionaceae</taxon>
        <taxon>Enterovibrio</taxon>
    </lineage>
</organism>
<dbReference type="EMBL" id="CP020663">
    <property type="protein sequence ID" value="ATF10436.1"/>
    <property type="molecule type" value="Genomic_DNA"/>
</dbReference>
<gene>
    <name evidence="1" type="ORF">BTN50_2022</name>
</gene>
<dbReference type="AlphaFoldDB" id="A0A291BBR5"/>
<reference evidence="2" key="1">
    <citation type="submission" date="2017-04" db="EMBL/GenBank/DDBJ databases">
        <title>Genome evolution of the luminous symbionts of deep sea anglerfish.</title>
        <authorList>
            <person name="Hendry T.A."/>
        </authorList>
    </citation>
    <scope>NUCLEOTIDE SEQUENCE [LARGE SCALE GENOMIC DNA]</scope>
</reference>
<dbReference type="KEGG" id="elux:BTN50_2022"/>
<evidence type="ECO:0000313" key="2">
    <source>
        <dbReference type="Proteomes" id="UP000218160"/>
    </source>
</evidence>
<accession>A0A291BBR5</accession>
<evidence type="ECO:0000313" key="1">
    <source>
        <dbReference type="EMBL" id="ATF10436.1"/>
    </source>
</evidence>
<proteinExistence type="predicted"/>
<keyword evidence="2" id="KW-1185">Reference proteome</keyword>
<sequence length="42" mass="4730">MVPVFKLTMHPCGISAAMALPKEKTMKIPITNENKFTNLRIN</sequence>